<evidence type="ECO:0000313" key="1">
    <source>
        <dbReference type="EMBL" id="RBP51659.1"/>
    </source>
</evidence>
<dbReference type="InParanoid" id="A0A395JM29"/>
<protein>
    <submittedName>
        <fullName evidence="1">Uncharacterized protein</fullName>
    </submittedName>
</protein>
<sequence length="54" mass="6197">MHIYVESYDFPLTVTLERVIKQQIARFCVRLKDLYGPKGGHDKQCTVAVQMRGG</sequence>
<keyword evidence="2" id="KW-1185">Reference proteome</keyword>
<dbReference type="AlphaFoldDB" id="A0A395JM29"/>
<organism evidence="1 2">
    <name type="scientific">Arenicella xantha</name>
    <dbReference type="NCBI Taxonomy" id="644221"/>
    <lineage>
        <taxon>Bacteria</taxon>
        <taxon>Pseudomonadati</taxon>
        <taxon>Pseudomonadota</taxon>
        <taxon>Gammaproteobacteria</taxon>
        <taxon>Arenicellales</taxon>
        <taxon>Arenicellaceae</taxon>
        <taxon>Arenicella</taxon>
    </lineage>
</organism>
<dbReference type="Proteomes" id="UP000253083">
    <property type="component" value="Unassembled WGS sequence"/>
</dbReference>
<dbReference type="EMBL" id="QNRT01000002">
    <property type="protein sequence ID" value="RBP51659.1"/>
    <property type="molecule type" value="Genomic_DNA"/>
</dbReference>
<reference evidence="1 2" key="1">
    <citation type="submission" date="2018-06" db="EMBL/GenBank/DDBJ databases">
        <title>Genomic Encyclopedia of Type Strains, Phase IV (KMG-IV): sequencing the most valuable type-strain genomes for metagenomic binning, comparative biology and taxonomic classification.</title>
        <authorList>
            <person name="Goeker M."/>
        </authorList>
    </citation>
    <scope>NUCLEOTIDE SEQUENCE [LARGE SCALE GENOMIC DNA]</scope>
    <source>
        <strain evidence="1 2">DSM 24032</strain>
    </source>
</reference>
<accession>A0A395JM29</accession>
<gene>
    <name evidence="1" type="ORF">DFR28_1021091</name>
</gene>
<name>A0A395JM29_9GAMM</name>
<proteinExistence type="predicted"/>
<evidence type="ECO:0000313" key="2">
    <source>
        <dbReference type="Proteomes" id="UP000253083"/>
    </source>
</evidence>
<dbReference type="RefSeq" id="WP_170132069.1">
    <property type="nucleotide sequence ID" value="NZ_QNRT01000002.1"/>
</dbReference>
<comment type="caution">
    <text evidence="1">The sequence shown here is derived from an EMBL/GenBank/DDBJ whole genome shotgun (WGS) entry which is preliminary data.</text>
</comment>